<dbReference type="Gene3D" id="1.10.510.10">
    <property type="entry name" value="Transferase(Phosphotransferase) domain 1"/>
    <property type="match status" value="1"/>
</dbReference>
<dbReference type="SUPFAM" id="SSF56112">
    <property type="entry name" value="Protein kinase-like (PK-like)"/>
    <property type="match status" value="1"/>
</dbReference>
<evidence type="ECO:0000313" key="2">
    <source>
        <dbReference type="EMBL" id="RIB07583.1"/>
    </source>
</evidence>
<dbReference type="EMBL" id="QKWP01001632">
    <property type="protein sequence ID" value="RIB07583.1"/>
    <property type="molecule type" value="Genomic_DNA"/>
</dbReference>
<feature type="domain" description="Protein kinase" evidence="1">
    <location>
        <begin position="319"/>
        <end position="692"/>
    </location>
</feature>
<organism evidence="2 3">
    <name type="scientific">Gigaspora rosea</name>
    <dbReference type="NCBI Taxonomy" id="44941"/>
    <lineage>
        <taxon>Eukaryota</taxon>
        <taxon>Fungi</taxon>
        <taxon>Fungi incertae sedis</taxon>
        <taxon>Mucoromycota</taxon>
        <taxon>Glomeromycotina</taxon>
        <taxon>Glomeromycetes</taxon>
        <taxon>Diversisporales</taxon>
        <taxon>Gigasporaceae</taxon>
        <taxon>Gigaspora</taxon>
    </lineage>
</organism>
<dbReference type="GO" id="GO:0005524">
    <property type="term" value="F:ATP binding"/>
    <property type="evidence" value="ECO:0007669"/>
    <property type="project" value="InterPro"/>
</dbReference>
<dbReference type="Proteomes" id="UP000266673">
    <property type="component" value="Unassembled WGS sequence"/>
</dbReference>
<comment type="caution">
    <text evidence="2">The sequence shown here is derived from an EMBL/GenBank/DDBJ whole genome shotgun (WGS) entry which is preliminary data.</text>
</comment>
<dbReference type="PANTHER" id="PTHR44329:SF214">
    <property type="entry name" value="PROTEIN KINASE DOMAIN-CONTAINING PROTEIN"/>
    <property type="match status" value="1"/>
</dbReference>
<dbReference type="Pfam" id="PF00069">
    <property type="entry name" value="Pkinase"/>
    <property type="match status" value="1"/>
</dbReference>
<evidence type="ECO:0000313" key="3">
    <source>
        <dbReference type="Proteomes" id="UP000266673"/>
    </source>
</evidence>
<keyword evidence="3" id="KW-1185">Reference proteome</keyword>
<evidence type="ECO:0000259" key="1">
    <source>
        <dbReference type="PROSITE" id="PS50011"/>
    </source>
</evidence>
<sequence>MMITNVTPANNSKVDSSTNNISIHFSSPVFLSNGNITIYRASDNNLRQNLSGNSEYCTLSNDGKVAYIRIVNGTFSEHGVKYYVRVDSNFVKTRSFNNEALRGIGSNVWFLESDYNANHSETAATISVALTADASKKFKSLSLINKSAYVDKLLDELANKVPIKRERLSSDKKFQNFGNQIVISFRIRQPSNAENTAQQVHSNLINMLENNKINNFLSGVTNDLDSTYGFHVEAVTDYEYLAILKNVPRFNETENDFKYLTIMKDDPESDKAKTDYEYLKILKDELKPDEIEQIKQINMFRQIFRLSILYGALFDIFLRNIPQIVIQGEVSQVIFVIIESTLGSQLEIRNSNYFMFKFKECKTYNTSRVWCQICDPQKEMQGWTSNNVDIYKAIKDFQFKAMEYDEVIECIHFDKLKEIKKIEWVPIYGNNLQEIKEELDFFTAFWEDGIRTLKKMNLENINISYEKCELCKRPNTNPKWCQSCDPSRESSKYHPSSGNPEIDKCITNFQLKATAYEKVIEWIPYKGLSNIKEIGKGGFGTVYLAIWLYGFTHSDFHSSNILLNQNIDGKIKSYIADLGLSRTKDDVSEGEICGVLPYVAPEVLSKERPFTQAADIYGLGVIMTEISTGQRPFGDVSFDTKLIVKICRGLLRPEFAPGTPSSYVELAKQCMDSDPDKRPKALEIHGKVQEWIKSLVEGSDNDEIKKQFLDADKMNEKRLSINSQKYQSSKYVTQKIKQISSASKGI</sequence>
<reference evidence="2 3" key="1">
    <citation type="submission" date="2018-06" db="EMBL/GenBank/DDBJ databases">
        <title>Comparative genomics reveals the genomic features of Rhizophagus irregularis, R. cerebriforme, R. diaphanum and Gigaspora rosea, and their symbiotic lifestyle signature.</title>
        <authorList>
            <person name="Morin E."/>
            <person name="San Clemente H."/>
            <person name="Chen E.C.H."/>
            <person name="De La Providencia I."/>
            <person name="Hainaut M."/>
            <person name="Kuo A."/>
            <person name="Kohler A."/>
            <person name="Murat C."/>
            <person name="Tang N."/>
            <person name="Roy S."/>
            <person name="Loubradou J."/>
            <person name="Henrissat B."/>
            <person name="Grigoriev I.V."/>
            <person name="Corradi N."/>
            <person name="Roux C."/>
            <person name="Martin F.M."/>
        </authorList>
    </citation>
    <scope>NUCLEOTIDE SEQUENCE [LARGE SCALE GENOMIC DNA]</scope>
    <source>
        <strain evidence="2 3">DAOM 194757</strain>
    </source>
</reference>
<dbReference type="STRING" id="44941.A0A397UJS3"/>
<accession>A0A397UJS3</accession>
<proteinExistence type="predicted"/>
<protein>
    <recommendedName>
        <fullName evidence="1">Protein kinase domain-containing protein</fullName>
    </recommendedName>
</protein>
<gene>
    <name evidence="2" type="ORF">C2G38_2273795</name>
</gene>
<dbReference type="AlphaFoldDB" id="A0A397UJS3"/>
<dbReference type="InterPro" id="IPR000719">
    <property type="entry name" value="Prot_kinase_dom"/>
</dbReference>
<name>A0A397UJS3_9GLOM</name>
<dbReference type="GO" id="GO:0004674">
    <property type="term" value="F:protein serine/threonine kinase activity"/>
    <property type="evidence" value="ECO:0007669"/>
    <property type="project" value="TreeGrafter"/>
</dbReference>
<dbReference type="InterPro" id="IPR011009">
    <property type="entry name" value="Kinase-like_dom_sf"/>
</dbReference>
<dbReference type="PANTHER" id="PTHR44329">
    <property type="entry name" value="SERINE/THREONINE-PROTEIN KINASE TNNI3K-RELATED"/>
    <property type="match status" value="1"/>
</dbReference>
<dbReference type="OrthoDB" id="2438981at2759"/>
<dbReference type="InterPro" id="IPR051681">
    <property type="entry name" value="Ser/Thr_Kinases-Pseudokinases"/>
</dbReference>
<dbReference type="PROSITE" id="PS50011">
    <property type="entry name" value="PROTEIN_KINASE_DOM"/>
    <property type="match status" value="1"/>
</dbReference>